<dbReference type="SUPFAM" id="SSF57196">
    <property type="entry name" value="EGF/Laminin"/>
    <property type="match status" value="1"/>
</dbReference>
<feature type="domain" description="EGF-like" evidence="4">
    <location>
        <begin position="274"/>
        <end position="306"/>
    </location>
</feature>
<evidence type="ECO:0000259" key="4">
    <source>
        <dbReference type="SMART" id="SM00181"/>
    </source>
</evidence>
<sequence>MRGKARCLVGECHCINPVSYGDGKYNCDTKHWSDASDHMIISLTQMEDHLVSIIANVQYFVRGVAVRTDGAIVIRGPGRTTCSNNDGCKPYAYCFSGVCHCRDELLGDGTTCRPAPRHKCKSKKDCHPFAKCLTGHCICYDSAGNGKYCRIGWTGCYKSNPCGWNSICALDPLIPDHAWCLCEIGTDKHGDCIECTKDEHCKSFGRCEDNKCFCRDELTRAHSRCIRNHALPCASDWRMGCGQGVCLIDPLLPKDVECKCNKGYIDEFPYGCIECRSNRDCRSYSTCVNRVCKCRAEMIKKGKTCTPAALHKCRNSRDCHPKAKCFYGKCICQGETTGTGRQCRKSLPCSNVQRLSCGDHAGCLVDPSNPEEPICRCHKGFKMSKDNKCLDVDECKSSKARCGHRCRNTVGSFHCVPCPPGYTEGRDGACNAPDQCDCGEHEECYDGECVCEEGYEISKFGDCVWPDDEWLSVDKANVAQAFSDVCVVALGLFGYQAIAV</sequence>
<dbReference type="InterPro" id="IPR018097">
    <property type="entry name" value="EGF_Ca-bd_CS"/>
</dbReference>
<dbReference type="OrthoDB" id="5944976at2759"/>
<dbReference type="SMART" id="SM00181">
    <property type="entry name" value="EGF"/>
    <property type="match status" value="7"/>
</dbReference>
<feature type="domain" description="EGF-like" evidence="4">
    <location>
        <begin position="194"/>
        <end position="226"/>
    </location>
</feature>
<evidence type="ECO:0000259" key="3">
    <source>
        <dbReference type="SMART" id="SM00179"/>
    </source>
</evidence>
<dbReference type="InterPro" id="IPR049883">
    <property type="entry name" value="NOTCH1_EGF-like"/>
</dbReference>
<dbReference type="SMART" id="SM00179">
    <property type="entry name" value="EGF_CA"/>
    <property type="match status" value="1"/>
</dbReference>
<feature type="domain" description="EGF-like" evidence="4">
    <location>
        <begin position="348"/>
        <end position="390"/>
    </location>
</feature>
<organism evidence="5 6">
    <name type="scientific">Desmophyllum pertusum</name>
    <dbReference type="NCBI Taxonomy" id="174260"/>
    <lineage>
        <taxon>Eukaryota</taxon>
        <taxon>Metazoa</taxon>
        <taxon>Cnidaria</taxon>
        <taxon>Anthozoa</taxon>
        <taxon>Hexacorallia</taxon>
        <taxon>Scleractinia</taxon>
        <taxon>Caryophylliina</taxon>
        <taxon>Caryophylliidae</taxon>
        <taxon>Desmophyllum</taxon>
    </lineage>
</organism>
<comment type="caution">
    <text evidence="5">The sequence shown here is derived from an EMBL/GenBank/DDBJ whole genome shotgun (WGS) entry which is preliminary data.</text>
</comment>
<feature type="domain" description="EGF-like" evidence="4">
    <location>
        <begin position="81"/>
        <end position="113"/>
    </location>
</feature>
<evidence type="ECO:0000313" key="5">
    <source>
        <dbReference type="EMBL" id="KAJ7393563.1"/>
    </source>
</evidence>
<accession>A0A9X0A5Q2</accession>
<dbReference type="Pfam" id="PF07645">
    <property type="entry name" value="EGF_CA"/>
    <property type="match status" value="1"/>
</dbReference>
<evidence type="ECO:0000256" key="1">
    <source>
        <dbReference type="ARBA" id="ARBA00022536"/>
    </source>
</evidence>
<feature type="domain" description="EGF-like" evidence="4">
    <location>
        <begin position="232"/>
        <end position="273"/>
    </location>
</feature>
<dbReference type="GO" id="GO:0005509">
    <property type="term" value="F:calcium ion binding"/>
    <property type="evidence" value="ECO:0007669"/>
    <property type="project" value="InterPro"/>
</dbReference>
<reference evidence="5" key="1">
    <citation type="submission" date="2023-01" db="EMBL/GenBank/DDBJ databases">
        <title>Genome assembly of the deep-sea coral Lophelia pertusa.</title>
        <authorList>
            <person name="Herrera S."/>
            <person name="Cordes E."/>
        </authorList>
    </citation>
    <scope>NUCLEOTIDE SEQUENCE</scope>
    <source>
        <strain evidence="5">USNM1676648</strain>
        <tissue evidence="5">Polyp</tissue>
    </source>
</reference>
<dbReference type="InterPro" id="IPR001881">
    <property type="entry name" value="EGF-like_Ca-bd_dom"/>
</dbReference>
<dbReference type="AlphaFoldDB" id="A0A9X0A5Q2"/>
<dbReference type="PROSITE" id="PS01187">
    <property type="entry name" value="EGF_CA"/>
    <property type="match status" value="1"/>
</dbReference>
<name>A0A9X0A5Q2_9CNID</name>
<gene>
    <name evidence="5" type="primary">hmcn2_1</name>
    <name evidence="5" type="ORF">OS493_006548</name>
</gene>
<dbReference type="EMBL" id="MU825398">
    <property type="protein sequence ID" value="KAJ7393563.1"/>
    <property type="molecule type" value="Genomic_DNA"/>
</dbReference>
<keyword evidence="1" id="KW-0245">EGF-like domain</keyword>
<dbReference type="CDD" id="cd00054">
    <property type="entry name" value="EGF_CA"/>
    <property type="match status" value="1"/>
</dbReference>
<feature type="domain" description="EGF-like calcium-binding" evidence="3">
    <location>
        <begin position="391"/>
        <end position="431"/>
    </location>
</feature>
<keyword evidence="2" id="KW-1015">Disulfide bond</keyword>
<dbReference type="Gene3D" id="2.10.25.10">
    <property type="entry name" value="Laminin"/>
    <property type="match status" value="1"/>
</dbReference>
<proteinExistence type="predicted"/>
<keyword evidence="6" id="KW-1185">Reference proteome</keyword>
<protein>
    <submittedName>
        <fullName evidence="5">Hemicentin 2</fullName>
    </submittedName>
</protein>
<dbReference type="InterPro" id="IPR000742">
    <property type="entry name" value="EGF"/>
</dbReference>
<dbReference type="Proteomes" id="UP001163046">
    <property type="component" value="Unassembled WGS sequence"/>
</dbReference>
<feature type="domain" description="EGF-like" evidence="4">
    <location>
        <begin position="394"/>
        <end position="431"/>
    </location>
</feature>
<evidence type="ECO:0000256" key="2">
    <source>
        <dbReference type="ARBA" id="ARBA00023157"/>
    </source>
</evidence>
<feature type="domain" description="EGF-like" evidence="4">
    <location>
        <begin position="155"/>
        <end position="193"/>
    </location>
</feature>
<evidence type="ECO:0000313" key="6">
    <source>
        <dbReference type="Proteomes" id="UP001163046"/>
    </source>
</evidence>